<keyword evidence="5" id="KW-1185">Reference proteome</keyword>
<feature type="compositionally biased region" description="Polar residues" evidence="1">
    <location>
        <begin position="45"/>
        <end position="57"/>
    </location>
</feature>
<organism evidence="4 5">
    <name type="scientific">Chitinophaga varians</name>
    <dbReference type="NCBI Taxonomy" id="2202339"/>
    <lineage>
        <taxon>Bacteria</taxon>
        <taxon>Pseudomonadati</taxon>
        <taxon>Bacteroidota</taxon>
        <taxon>Chitinophagia</taxon>
        <taxon>Chitinophagales</taxon>
        <taxon>Chitinophagaceae</taxon>
        <taxon>Chitinophaga</taxon>
    </lineage>
</organism>
<gene>
    <name evidence="4" type="primary">traM</name>
    <name evidence="4" type="ORF">HGH92_26655</name>
</gene>
<feature type="region of interest" description="Disordered" evidence="1">
    <location>
        <begin position="92"/>
        <end position="158"/>
    </location>
</feature>
<dbReference type="AlphaFoldDB" id="A0A847S0Q0"/>
<feature type="region of interest" description="Disordered" evidence="1">
    <location>
        <begin position="45"/>
        <end position="70"/>
    </location>
</feature>
<evidence type="ECO:0000256" key="1">
    <source>
        <dbReference type="SAM" id="MobiDB-lite"/>
    </source>
</evidence>
<keyword evidence="2" id="KW-0472">Membrane</keyword>
<keyword evidence="2" id="KW-0812">Transmembrane</keyword>
<dbReference type="InterPro" id="IPR022187">
    <property type="entry name" value="Conjug_transposon_TraM"/>
</dbReference>
<evidence type="ECO:0000259" key="3">
    <source>
        <dbReference type="Pfam" id="PF12508"/>
    </source>
</evidence>
<evidence type="ECO:0000313" key="4">
    <source>
        <dbReference type="EMBL" id="NLR67914.1"/>
    </source>
</evidence>
<feature type="compositionally biased region" description="Basic and acidic residues" evidence="1">
    <location>
        <begin position="92"/>
        <end position="101"/>
    </location>
</feature>
<name>A0A847S0Q0_9BACT</name>
<feature type="domain" description="Conjugative transposon TraM C-terminal" evidence="3">
    <location>
        <begin position="264"/>
        <end position="408"/>
    </location>
</feature>
<dbReference type="NCBIfam" id="TIGR03779">
    <property type="entry name" value="Bac_Flav_CT_M"/>
    <property type="match status" value="1"/>
</dbReference>
<protein>
    <submittedName>
        <fullName evidence="4">Conjugative transposon protein TraM</fullName>
    </submittedName>
</protein>
<dbReference type="RefSeq" id="WP_168873855.1">
    <property type="nucleotide sequence ID" value="NZ_JABAIA010000003.1"/>
</dbReference>
<comment type="caution">
    <text evidence="4">The sequence shown here is derived from an EMBL/GenBank/DDBJ whole genome shotgun (WGS) entry which is preliminary data.</text>
</comment>
<feature type="transmembrane region" description="Helical" evidence="2">
    <location>
        <begin position="18"/>
        <end position="37"/>
    </location>
</feature>
<evidence type="ECO:0000256" key="2">
    <source>
        <dbReference type="SAM" id="Phobius"/>
    </source>
</evidence>
<feature type="compositionally biased region" description="Polar residues" evidence="1">
    <location>
        <begin position="114"/>
        <end position="124"/>
    </location>
</feature>
<sequence>MASVIAGVNLSDRKLKPLLFLPVIVVPFVALLFYSFGGGKLHTGETQSTSSGLNFNLPNADFQDEKPSDKMSLYAQQEQDSSNLNVAREYDPYYKSGEGDTGKPNGGVEAPFSATASDENSTTESKIRGRLDELSKRVADESNVPGKMRADESTASVDSRSIKALEEAMATLQTQSSPVDPELSALNGMLDKVLDIQNPSRIKERARQLSMQKQDHAVPLKVDPNSGFTDLFPSKHDTAHIKSVRRRAFLDISPSEEQRIDNAIPATVHSTATIVTGSTLKLRLDVDLYINGIQIPRGTFVYGVASISGERLQLTITQIKYGDNLFPVSLKMYNTDGIEGIPVPGSITRDIAKTDADNALQSLQLASLDPSITSQAASAGIQSIKTIIGRKTKLIRVTIKADHPVLLKDSN</sequence>
<evidence type="ECO:0000313" key="5">
    <source>
        <dbReference type="Proteomes" id="UP000570474"/>
    </source>
</evidence>
<reference evidence="4 5" key="1">
    <citation type="submission" date="2020-04" db="EMBL/GenBank/DDBJ databases">
        <authorList>
            <person name="Yin C."/>
        </authorList>
    </citation>
    <scope>NUCLEOTIDE SEQUENCE [LARGE SCALE GENOMIC DNA]</scope>
    <source>
        <strain evidence="4 5">Ae27</strain>
    </source>
</reference>
<dbReference type="Pfam" id="PF12508">
    <property type="entry name" value="Transposon_TraM"/>
    <property type="match status" value="1"/>
</dbReference>
<proteinExistence type="predicted"/>
<dbReference type="Proteomes" id="UP000570474">
    <property type="component" value="Unassembled WGS sequence"/>
</dbReference>
<accession>A0A847S0Q0</accession>
<dbReference type="InterPro" id="IPR055407">
    <property type="entry name" value="TraM_C"/>
</dbReference>
<dbReference type="EMBL" id="JABAIA010000003">
    <property type="protein sequence ID" value="NLR67914.1"/>
    <property type="molecule type" value="Genomic_DNA"/>
</dbReference>
<keyword evidence="2" id="KW-1133">Transmembrane helix</keyword>
<feature type="compositionally biased region" description="Basic and acidic residues" evidence="1">
    <location>
        <begin position="125"/>
        <end position="140"/>
    </location>
</feature>